<dbReference type="InterPro" id="IPR003607">
    <property type="entry name" value="HD/PDEase_dom"/>
</dbReference>
<dbReference type="AlphaFoldDB" id="A0A1W1D4L9"/>
<accession>A0A1W1D4L9</accession>
<dbReference type="SUPFAM" id="SSF109604">
    <property type="entry name" value="HD-domain/PDEase-like"/>
    <property type="match status" value="1"/>
</dbReference>
<dbReference type="EMBL" id="FPHP01000044">
    <property type="protein sequence ID" value="SFV75563.1"/>
    <property type="molecule type" value="Genomic_DNA"/>
</dbReference>
<evidence type="ECO:0000259" key="1">
    <source>
        <dbReference type="PROSITE" id="PS51832"/>
    </source>
</evidence>
<dbReference type="PROSITE" id="PS51832">
    <property type="entry name" value="HD_GYP"/>
    <property type="match status" value="1"/>
</dbReference>
<proteinExistence type="predicted"/>
<organism evidence="2">
    <name type="scientific">hydrothermal vent metagenome</name>
    <dbReference type="NCBI Taxonomy" id="652676"/>
    <lineage>
        <taxon>unclassified sequences</taxon>
        <taxon>metagenomes</taxon>
        <taxon>ecological metagenomes</taxon>
    </lineage>
</organism>
<dbReference type="Pfam" id="PF13487">
    <property type="entry name" value="HD_5"/>
    <property type="match status" value="1"/>
</dbReference>
<dbReference type="CDD" id="cd00077">
    <property type="entry name" value="HDc"/>
    <property type="match status" value="1"/>
</dbReference>
<feature type="domain" description="HD-GYP" evidence="1">
    <location>
        <begin position="5"/>
        <end position="192"/>
    </location>
</feature>
<dbReference type="Gene3D" id="1.10.3210.10">
    <property type="entry name" value="Hypothetical protein af1432"/>
    <property type="match status" value="1"/>
</dbReference>
<dbReference type="PANTHER" id="PTHR43155">
    <property type="entry name" value="CYCLIC DI-GMP PHOSPHODIESTERASE PA4108-RELATED"/>
    <property type="match status" value="1"/>
</dbReference>
<sequence length="192" mass="22268">MTIVHLIKTDKDFLKDTIKFFANEYQIDFHSLHVAIYSVNIGCLLGFDEKKLVQLALAALFMDIGLKAVNANITDSTLSLHELKQEHLQQHPQYSINILEHNRIHDPYIIEGILHHHERYDGSGYPKGLQEREISPFSAILGICDTFDALTNERPYRKQLTYFEALKFMINDPSMKNKFNISYLKIFLKSLL</sequence>
<reference evidence="2" key="1">
    <citation type="submission" date="2016-10" db="EMBL/GenBank/DDBJ databases">
        <authorList>
            <person name="de Groot N.N."/>
        </authorList>
    </citation>
    <scope>NUCLEOTIDE SEQUENCE</scope>
</reference>
<name>A0A1W1D4L9_9ZZZZ</name>
<dbReference type="PANTHER" id="PTHR43155:SF2">
    <property type="entry name" value="CYCLIC DI-GMP PHOSPHODIESTERASE PA4108"/>
    <property type="match status" value="1"/>
</dbReference>
<dbReference type="InterPro" id="IPR037522">
    <property type="entry name" value="HD_GYP_dom"/>
</dbReference>
<gene>
    <name evidence="2" type="ORF">MNB_SM-3-977</name>
</gene>
<protein>
    <submittedName>
        <fullName evidence="2">Two-component response regulator</fullName>
    </submittedName>
</protein>
<evidence type="ECO:0000313" key="2">
    <source>
        <dbReference type="EMBL" id="SFV75563.1"/>
    </source>
</evidence>